<dbReference type="Proteomes" id="UP000054383">
    <property type="component" value="Unassembled WGS sequence"/>
</dbReference>
<name>A0A0U1LQ50_TALIS</name>
<dbReference type="AlphaFoldDB" id="A0A0U1LQ50"/>
<dbReference type="EMBL" id="CVMT01000001">
    <property type="protein sequence ID" value="CRG84454.1"/>
    <property type="molecule type" value="Genomic_DNA"/>
</dbReference>
<evidence type="ECO:0000313" key="1">
    <source>
        <dbReference type="EMBL" id="CRG84454.1"/>
    </source>
</evidence>
<evidence type="ECO:0000313" key="2">
    <source>
        <dbReference type="Proteomes" id="UP000054383"/>
    </source>
</evidence>
<keyword evidence="2" id="KW-1185">Reference proteome</keyword>
<protein>
    <submittedName>
        <fullName evidence="1">Uncharacterized protein</fullName>
    </submittedName>
</protein>
<organism evidence="1 2">
    <name type="scientific">Talaromyces islandicus</name>
    <name type="common">Penicillium islandicum</name>
    <dbReference type="NCBI Taxonomy" id="28573"/>
    <lineage>
        <taxon>Eukaryota</taxon>
        <taxon>Fungi</taxon>
        <taxon>Dikarya</taxon>
        <taxon>Ascomycota</taxon>
        <taxon>Pezizomycotina</taxon>
        <taxon>Eurotiomycetes</taxon>
        <taxon>Eurotiomycetidae</taxon>
        <taxon>Eurotiales</taxon>
        <taxon>Trichocomaceae</taxon>
        <taxon>Talaromyces</taxon>
        <taxon>Talaromyces sect. Islandici</taxon>
    </lineage>
</organism>
<gene>
    <name evidence="1" type="ORF">PISL3812_01739</name>
</gene>
<sequence>MASRAQDFSRLKVIKFFSEVYQLHVEYLHIAFGTLKSVLQFKMNSSFTNVLSTIRVAFGKEKLSEGNDDPREREDLQHIQLPRGPGKDIAKRSEAGGCKVKQYEVKHCEADSLCFVIWVE</sequence>
<reference evidence="1 2" key="1">
    <citation type="submission" date="2015-04" db="EMBL/GenBank/DDBJ databases">
        <authorList>
            <person name="Syromyatnikov M.Y."/>
            <person name="Popov V.N."/>
        </authorList>
    </citation>
    <scope>NUCLEOTIDE SEQUENCE [LARGE SCALE GENOMIC DNA]</scope>
    <source>
        <strain evidence="1">WF-38-12</strain>
    </source>
</reference>
<proteinExistence type="predicted"/>
<accession>A0A0U1LQ50</accession>